<reference evidence="2" key="1">
    <citation type="submission" date="2016-06" db="EMBL/GenBank/DDBJ databases">
        <title>Genome sequencing of cellulolytic organisms.</title>
        <authorList>
            <person name="Bohra V."/>
            <person name="Dafale N.A."/>
            <person name="Purohit H.J."/>
        </authorList>
    </citation>
    <scope>NUCLEOTIDE SEQUENCE [LARGE SCALE GENOMIC DNA]</scope>
    <source>
        <strain evidence="2">ND21</strain>
    </source>
</reference>
<comment type="caution">
    <text evidence="1">The sequence shown here is derived from an EMBL/GenBank/DDBJ whole genome shotgun (WGS) entry which is preliminary data.</text>
</comment>
<dbReference type="RefSeq" id="WP_064955875.1">
    <property type="nucleotide sequence ID" value="NZ_LZEM01000016.1"/>
</dbReference>
<evidence type="ECO:0000313" key="2">
    <source>
        <dbReference type="Proteomes" id="UP000093918"/>
    </source>
</evidence>
<evidence type="ECO:0000313" key="1">
    <source>
        <dbReference type="EMBL" id="OAZ41439.1"/>
    </source>
</evidence>
<protein>
    <submittedName>
        <fullName evidence="1">Uncharacterized protein</fullName>
    </submittedName>
</protein>
<gene>
    <name evidence="1" type="ORF">A9Z40_01820</name>
</gene>
<dbReference type="Proteomes" id="UP000093918">
    <property type="component" value="Unassembled WGS sequence"/>
</dbReference>
<name>A0ABX2WJ42_9MICO</name>
<accession>A0ABX2WJ42</accession>
<organism evidence="1 2">
    <name type="scientific">Microbacterium arborescens</name>
    <dbReference type="NCBI Taxonomy" id="33883"/>
    <lineage>
        <taxon>Bacteria</taxon>
        <taxon>Bacillati</taxon>
        <taxon>Actinomycetota</taxon>
        <taxon>Actinomycetes</taxon>
        <taxon>Micrococcales</taxon>
        <taxon>Microbacteriaceae</taxon>
        <taxon>Microbacterium</taxon>
    </lineage>
</organism>
<sequence>MASVNEASFDWLKRTTGVDDWYIAQWPMEAWAEWERAMHAPADGPCPAVPGWMQPLLGRWHEQFSLPFPSVAQQWPSTVDWFAQADEHDDLTLMQDRDGPTVDELREAFRLAQERSATPALSATIVPTQPWGEHVAAELEAFYIVGSERVVSGLVDKLDVLLGWPSRPRPVMPFDYASLCPDVADPRVRGWEWMYG</sequence>
<proteinExistence type="predicted"/>
<keyword evidence="2" id="KW-1185">Reference proteome</keyword>
<dbReference type="EMBL" id="LZEM01000016">
    <property type="protein sequence ID" value="OAZ41439.1"/>
    <property type="molecule type" value="Genomic_DNA"/>
</dbReference>